<feature type="transmembrane region" description="Helical" evidence="11">
    <location>
        <begin position="351"/>
        <end position="373"/>
    </location>
</feature>
<keyword evidence="8" id="KW-0325">Glycoprotein</keyword>
<reference evidence="13" key="3">
    <citation type="submission" date="2025-09" db="UniProtKB">
        <authorList>
            <consortium name="Ensembl"/>
        </authorList>
    </citation>
    <scope>IDENTIFICATION</scope>
    <source>
        <strain evidence="13">Isolate ISIS603380</strain>
    </source>
</reference>
<dbReference type="FunFam" id="2.60.40.10:FF:000295">
    <property type="entry name" value="Tyrosine-protein phosphatase non-receptor type substrate 1"/>
    <property type="match status" value="1"/>
</dbReference>
<evidence type="ECO:0000256" key="9">
    <source>
        <dbReference type="ARBA" id="ARBA00023319"/>
    </source>
</evidence>
<evidence type="ECO:0000256" key="2">
    <source>
        <dbReference type="ARBA" id="ARBA00022692"/>
    </source>
</evidence>
<dbReference type="SMART" id="SM00409">
    <property type="entry name" value="IG"/>
    <property type="match status" value="3"/>
</dbReference>
<dbReference type="SMART" id="SM00408">
    <property type="entry name" value="IGc2"/>
    <property type="match status" value="1"/>
</dbReference>
<dbReference type="InterPro" id="IPR003598">
    <property type="entry name" value="Ig_sub2"/>
</dbReference>
<dbReference type="GO" id="GO:0016020">
    <property type="term" value="C:membrane"/>
    <property type="evidence" value="ECO:0007669"/>
    <property type="project" value="UniProtKB-SubCell"/>
</dbReference>
<feature type="region of interest" description="Disordered" evidence="10">
    <location>
        <begin position="416"/>
        <end position="450"/>
    </location>
</feature>
<dbReference type="SMART" id="SM00407">
    <property type="entry name" value="IGc1"/>
    <property type="match status" value="2"/>
</dbReference>
<dbReference type="SMART" id="SM00406">
    <property type="entry name" value="IGv"/>
    <property type="match status" value="1"/>
</dbReference>
<proteinExistence type="predicted"/>
<feature type="domain" description="Ig-like" evidence="12">
    <location>
        <begin position="132"/>
        <end position="228"/>
    </location>
</feature>
<keyword evidence="4" id="KW-0677">Repeat</keyword>
<evidence type="ECO:0000256" key="5">
    <source>
        <dbReference type="ARBA" id="ARBA00022989"/>
    </source>
</evidence>
<evidence type="ECO:0000256" key="11">
    <source>
        <dbReference type="SAM" id="Phobius"/>
    </source>
</evidence>
<dbReference type="CDD" id="cd16085">
    <property type="entry name" value="IgC1_SIRP_domain_3"/>
    <property type="match status" value="1"/>
</dbReference>
<dbReference type="Gene3D" id="2.60.40.10">
    <property type="entry name" value="Immunoglobulins"/>
    <property type="match status" value="3"/>
</dbReference>
<dbReference type="InterPro" id="IPR013106">
    <property type="entry name" value="Ig_V-set"/>
</dbReference>
<feature type="compositionally biased region" description="Polar residues" evidence="10">
    <location>
        <begin position="479"/>
        <end position="488"/>
    </location>
</feature>
<dbReference type="GeneTree" id="ENSGT00960000186656"/>
<keyword evidence="3" id="KW-0732">Signal</keyword>
<dbReference type="SUPFAM" id="SSF48726">
    <property type="entry name" value="Immunoglobulin"/>
    <property type="match status" value="3"/>
</dbReference>
<feature type="domain" description="Ig-like" evidence="12">
    <location>
        <begin position="2"/>
        <end position="103"/>
    </location>
</feature>
<dbReference type="InterPro" id="IPR007110">
    <property type="entry name" value="Ig-like_dom"/>
</dbReference>
<dbReference type="InterPro" id="IPR051755">
    <property type="entry name" value="Ig-like_CS_Receptor"/>
</dbReference>
<dbReference type="Pfam" id="PF07654">
    <property type="entry name" value="C1-set"/>
    <property type="match status" value="2"/>
</dbReference>
<dbReference type="Pfam" id="PF07686">
    <property type="entry name" value="V-set"/>
    <property type="match status" value="1"/>
</dbReference>
<dbReference type="InterPro" id="IPR003597">
    <property type="entry name" value="Ig_C1-set"/>
</dbReference>
<evidence type="ECO:0000256" key="3">
    <source>
        <dbReference type="ARBA" id="ARBA00022729"/>
    </source>
</evidence>
<keyword evidence="9" id="KW-0393">Immunoglobulin domain</keyword>
<sequence>FPAGVTGEQELQVTQRETSVSVAAGEAVTLSCVVSSPQPVGPVQWFKGNGPDRQLVYSFKGGLDRVRLFPRVTNVTDQTIRGNTDYSIRIRNITPADAGTYFCVKFRKGSPEDVEFKSGPGTQVTVSAKPSPPVVLGPSVRTTPEQTVNFTCESHGFSPRDVTLKWYKNGNELPVLQTNVVPPGDSVSYNVSSRTQVTLTREDVHGQVICEVAHSTLQGSLRGTANLSETIRVPPTLEVTQLPIQGNRVNVSCQVKKFYPKSLELTWLENGNLSRTDSVSISTEDKDGTYNLNNWILVNSSAHREDVVLTCQVVHDGQPAVTKNLTLKFTAPSKDQTTEPSPDPVHSNKNIFIVVGVVCALLVALLIAALYLLRIRQKKAKGSTSSTRLHEPEKNAREITQVQDKNDMNNITYADLNLPKGRKPVPQAAEPNSHTEYASIRASPPPRLEDNLTYADLDMVHLNRAPKHPAPKPEPSFSEYASVQVQRK</sequence>
<feature type="domain" description="Ig-like" evidence="12">
    <location>
        <begin position="235"/>
        <end position="326"/>
    </location>
</feature>
<dbReference type="PROSITE" id="PS50835">
    <property type="entry name" value="IG_LIKE"/>
    <property type="match status" value="3"/>
</dbReference>
<dbReference type="InterPro" id="IPR013783">
    <property type="entry name" value="Ig-like_fold"/>
</dbReference>
<dbReference type="Ensembl" id="ENSLAFT00000011045.4">
    <property type="protein sequence ID" value="ENSLAFP00000009242.4"/>
    <property type="gene ID" value="ENSLAFG00000011047.4"/>
</dbReference>
<reference evidence="13" key="2">
    <citation type="submission" date="2025-08" db="UniProtKB">
        <authorList>
            <consortium name="Ensembl"/>
        </authorList>
    </citation>
    <scope>IDENTIFICATION</scope>
    <source>
        <strain evidence="13">Isolate ISIS603380</strain>
    </source>
</reference>
<keyword evidence="7" id="KW-1015">Disulfide bond</keyword>
<dbReference type="InterPro" id="IPR003599">
    <property type="entry name" value="Ig_sub"/>
</dbReference>
<name>G3T6R6_LOXAF</name>
<accession>G3T6R6</accession>
<evidence type="ECO:0000256" key="7">
    <source>
        <dbReference type="ARBA" id="ARBA00023157"/>
    </source>
</evidence>
<dbReference type="InParanoid" id="G3T6R6"/>
<evidence type="ECO:0000256" key="6">
    <source>
        <dbReference type="ARBA" id="ARBA00023136"/>
    </source>
</evidence>
<dbReference type="Proteomes" id="UP000007646">
    <property type="component" value="Unassembled WGS sequence"/>
</dbReference>
<evidence type="ECO:0000256" key="8">
    <source>
        <dbReference type="ARBA" id="ARBA00023180"/>
    </source>
</evidence>
<keyword evidence="5 11" id="KW-1133">Transmembrane helix</keyword>
<dbReference type="STRING" id="9785.ENSLAFP00000009242"/>
<dbReference type="eggNOG" id="ENOG502S1XD">
    <property type="taxonomic scope" value="Eukaryota"/>
</dbReference>
<dbReference type="AlphaFoldDB" id="G3T6R6"/>
<keyword evidence="14" id="KW-1185">Reference proteome</keyword>
<evidence type="ECO:0000256" key="10">
    <source>
        <dbReference type="SAM" id="MobiDB-lite"/>
    </source>
</evidence>
<dbReference type="FunFam" id="2.60.40.10:FF:000454">
    <property type="entry name" value="Tyrosine-protein phosphatase non-receptor type substrate 1"/>
    <property type="match status" value="1"/>
</dbReference>
<comment type="subcellular location">
    <subcellularLocation>
        <location evidence="1">Membrane</location>
        <topology evidence="1">Single-pass type I membrane protein</topology>
    </subcellularLocation>
</comment>
<evidence type="ECO:0000313" key="13">
    <source>
        <dbReference type="Ensembl" id="ENSLAFP00000009242.4"/>
    </source>
</evidence>
<keyword evidence="2 11" id="KW-0812">Transmembrane</keyword>
<feature type="region of interest" description="Disordered" evidence="10">
    <location>
        <begin position="462"/>
        <end position="488"/>
    </location>
</feature>
<dbReference type="InterPro" id="IPR036179">
    <property type="entry name" value="Ig-like_dom_sf"/>
</dbReference>
<evidence type="ECO:0000256" key="1">
    <source>
        <dbReference type="ARBA" id="ARBA00004479"/>
    </source>
</evidence>
<dbReference type="CDD" id="cd05772">
    <property type="entry name" value="IgC1_SIRP_domain_2"/>
    <property type="match status" value="1"/>
</dbReference>
<dbReference type="OMA" id="EVICEVN"/>
<evidence type="ECO:0000259" key="12">
    <source>
        <dbReference type="PROSITE" id="PS50835"/>
    </source>
</evidence>
<reference evidence="13 14" key="1">
    <citation type="submission" date="2009-06" db="EMBL/GenBank/DDBJ databases">
        <title>The Genome Sequence of Loxodonta africana (African elephant).</title>
        <authorList>
            <person name="Di Palma F."/>
            <person name="Heiman D."/>
            <person name="Young S."/>
            <person name="Johnson J."/>
            <person name="Lander E.S."/>
            <person name="Lindblad-Toh K."/>
        </authorList>
    </citation>
    <scope>NUCLEOTIDE SEQUENCE [LARGE SCALE GENOMIC DNA]</scope>
    <source>
        <strain evidence="13 14">Isolate ISIS603380</strain>
    </source>
</reference>
<dbReference type="PANTHER" id="PTHR19971">
    <property type="entry name" value="SIGNAL-REGULATORY PROTEIN BETA"/>
    <property type="match status" value="1"/>
</dbReference>
<evidence type="ECO:0000256" key="4">
    <source>
        <dbReference type="ARBA" id="ARBA00022737"/>
    </source>
</evidence>
<dbReference type="FunCoup" id="G3T6R6">
    <property type="interactions" value="66"/>
</dbReference>
<evidence type="ECO:0000313" key="14">
    <source>
        <dbReference type="Proteomes" id="UP000007646"/>
    </source>
</evidence>
<protein>
    <recommendedName>
        <fullName evidence="12">Ig-like domain-containing protein</fullName>
    </recommendedName>
</protein>
<keyword evidence="6 11" id="KW-0472">Membrane</keyword>
<organism evidence="13 14">
    <name type="scientific">Loxodonta africana</name>
    <name type="common">African elephant</name>
    <dbReference type="NCBI Taxonomy" id="9785"/>
    <lineage>
        <taxon>Eukaryota</taxon>
        <taxon>Metazoa</taxon>
        <taxon>Chordata</taxon>
        <taxon>Craniata</taxon>
        <taxon>Vertebrata</taxon>
        <taxon>Euteleostomi</taxon>
        <taxon>Mammalia</taxon>
        <taxon>Eutheria</taxon>
        <taxon>Afrotheria</taxon>
        <taxon>Proboscidea</taxon>
        <taxon>Elephantidae</taxon>
        <taxon>Loxodonta</taxon>
    </lineage>
</organism>
<dbReference type="HOGENOM" id="CLU_044430_2_0_1"/>